<dbReference type="SUPFAM" id="SSF53474">
    <property type="entry name" value="alpha/beta-Hydrolases"/>
    <property type="match status" value="1"/>
</dbReference>
<feature type="region of interest" description="Disordered" evidence="3">
    <location>
        <begin position="519"/>
        <end position="540"/>
    </location>
</feature>
<dbReference type="InterPro" id="IPR010497">
    <property type="entry name" value="Epoxide_hydro_N"/>
</dbReference>
<dbReference type="HOGENOM" id="CLU_335590_0_0_1"/>
<dbReference type="PANTHER" id="PTHR21661">
    <property type="entry name" value="EPOXIDE HYDROLASE 1-RELATED"/>
    <property type="match status" value="1"/>
</dbReference>
<reference evidence="5 6" key="1">
    <citation type="journal article" date="2013" name="Plant Cell">
        <title>The transition from a phytopathogenic smut ancestor to an anamorphic biocontrol agent deciphered by comparative whole-genome analysis.</title>
        <authorList>
            <person name="Lefebvre F."/>
            <person name="Joly D.L."/>
            <person name="Labbe C."/>
            <person name="Teichmann B."/>
            <person name="Linning R."/>
            <person name="Belzile F."/>
            <person name="Bakkeren G."/>
            <person name="Belanger R.R."/>
        </authorList>
    </citation>
    <scope>NUCLEOTIDE SEQUENCE [LARGE SCALE GENOMIC DNA]</scope>
    <source>
        <strain evidence="5 6">PF-1</strain>
    </source>
</reference>
<dbReference type="PANTHER" id="PTHR21661:SF39">
    <property type="entry name" value="HYDROLASE, PUTATIVE (AFU_ORTHOLOGUE AFUA_3G08960)-RELATED"/>
    <property type="match status" value="1"/>
</dbReference>
<evidence type="ECO:0000313" key="6">
    <source>
        <dbReference type="Proteomes" id="UP000053664"/>
    </source>
</evidence>
<dbReference type="GO" id="GO:0004301">
    <property type="term" value="F:epoxide hydrolase activity"/>
    <property type="evidence" value="ECO:0007669"/>
    <property type="project" value="TreeGrafter"/>
</dbReference>
<dbReference type="GeneID" id="19317964"/>
<dbReference type="Pfam" id="PF06441">
    <property type="entry name" value="EHN"/>
    <property type="match status" value="1"/>
</dbReference>
<evidence type="ECO:0000256" key="1">
    <source>
        <dbReference type="ARBA" id="ARBA00010088"/>
    </source>
</evidence>
<accession>A0A061H7G7</accession>
<dbReference type="OrthoDB" id="7130006at2759"/>
<sequence>MSAVSSVDVLLLGSGWSSQFIRPLLGRSGLSCAYTSRRDPTPEESAQGQFRFELADPFDPASVEPLPRARTVVIVFPIKLPEVVVQLVEAYERVHGATRWIQLGSTGIWPSGCCNSRTPFDTENPRAASEQRLLELDQVTDREPSQDGEQEQGGSTRRTCVLNLAGLYGAARQPRNFAAKVGGTKEKLGLKGSVHFVHGKDVAQAILRVHQSDSEAWGQRWIVSDRNVYDWWQLAAVLKPSIPGQDRPDIASVWVSELMEEYGISALPRPVAKEAEDRMPCFLERALDGRDFWREVEAEPFVPSVLQPEPKEEGGSEGEDGGSQEAAHGAGQSFRATQSNGHSGAGEKAKGGFAPRPFDPAFGEAEVQALISRLEQDLERGLPAECDFEGSHERFGLRHDDFRRLADAWIPFLKGKGRPTHPEDEKRPGPDHDTWAARQAQLQTFDHFKVQIEDVDLHYIHERASPDDSARIIPILLLHGWPGSFMEFLDCIKPLAHPGDLSGVRFDVIVPSQPGYAFSSSPRGLERNSKTGKVRGHQSGPDGDLLVRDVARIMNKLMGGLGYQHYAVQAGDWGSLVLRQMALQFPDRVLATHLNFCPSVAPAIRLPLVPSWTPQWLRKLPQRIPKTWYARPIPVFGRLGDLAWNVAHYWSLGALPGPPSQSERRRMWRGIEFVNSGQAYANMQGTRPSTLGLVLSRSPLACLAYIAEKFLDWSDEGCITDAEILSSLTLWELTETMPRSMYPYRNRPPNGAAMIVSDPANFVHCPTGFSDFNDIISVPRSFVAASVNLRWWRSHDRGGHFAALEAPYDFVSDVQDCFAEIWPL</sequence>
<gene>
    <name evidence="5" type="ORF">PFL1_03857</name>
</gene>
<dbReference type="EMBL" id="KE361634">
    <property type="protein sequence ID" value="EPQ28553.1"/>
    <property type="molecule type" value="Genomic_DNA"/>
</dbReference>
<dbReference type="Gene3D" id="3.40.50.720">
    <property type="entry name" value="NAD(P)-binding Rossmann-like Domain"/>
    <property type="match status" value="1"/>
</dbReference>
<protein>
    <recommendedName>
        <fullName evidence="4">Epoxide hydrolase N-terminal domain-containing protein</fullName>
    </recommendedName>
</protein>
<dbReference type="Gene3D" id="3.40.50.1820">
    <property type="entry name" value="alpha/beta hydrolase"/>
    <property type="match status" value="1"/>
</dbReference>
<organism evidence="5 6">
    <name type="scientific">Pseudozyma flocculosa PF-1</name>
    <dbReference type="NCBI Taxonomy" id="1277687"/>
    <lineage>
        <taxon>Eukaryota</taxon>
        <taxon>Fungi</taxon>
        <taxon>Dikarya</taxon>
        <taxon>Basidiomycota</taxon>
        <taxon>Ustilaginomycotina</taxon>
        <taxon>Ustilaginomycetes</taxon>
        <taxon>Ustilaginales</taxon>
        <taxon>Ustilaginaceae</taxon>
        <taxon>Pseudozyma</taxon>
    </lineage>
</organism>
<keyword evidence="2" id="KW-0378">Hydrolase</keyword>
<feature type="compositionally biased region" description="Basic and acidic residues" evidence="3">
    <location>
        <begin position="420"/>
        <end position="432"/>
    </location>
</feature>
<evidence type="ECO:0000313" key="5">
    <source>
        <dbReference type="EMBL" id="EPQ28553.1"/>
    </source>
</evidence>
<dbReference type="KEGG" id="pfp:PFL1_03857"/>
<dbReference type="Proteomes" id="UP000053664">
    <property type="component" value="Unassembled WGS sequence"/>
</dbReference>
<dbReference type="eggNOG" id="KOG2565">
    <property type="taxonomic scope" value="Eukaryota"/>
</dbReference>
<evidence type="ECO:0000256" key="2">
    <source>
        <dbReference type="ARBA" id="ARBA00022801"/>
    </source>
</evidence>
<name>A0A061H7G7_9BASI</name>
<feature type="region of interest" description="Disordered" evidence="3">
    <location>
        <begin position="413"/>
        <end position="432"/>
    </location>
</feature>
<proteinExistence type="inferred from homology"/>
<dbReference type="RefSeq" id="XP_007879571.1">
    <property type="nucleotide sequence ID" value="XM_007881380.1"/>
</dbReference>
<feature type="region of interest" description="Disordered" evidence="3">
    <location>
        <begin position="301"/>
        <end position="359"/>
    </location>
</feature>
<comment type="similarity">
    <text evidence="1">Belongs to the peptidase S33 family.</text>
</comment>
<evidence type="ECO:0000256" key="3">
    <source>
        <dbReference type="SAM" id="MobiDB-lite"/>
    </source>
</evidence>
<dbReference type="InterPro" id="IPR036291">
    <property type="entry name" value="NAD(P)-bd_dom_sf"/>
</dbReference>
<dbReference type="GO" id="GO:0097176">
    <property type="term" value="P:epoxide metabolic process"/>
    <property type="evidence" value="ECO:0007669"/>
    <property type="project" value="TreeGrafter"/>
</dbReference>
<dbReference type="InterPro" id="IPR029058">
    <property type="entry name" value="AB_hydrolase_fold"/>
</dbReference>
<dbReference type="SUPFAM" id="SSF51735">
    <property type="entry name" value="NAD(P)-binding Rossmann-fold domains"/>
    <property type="match status" value="1"/>
</dbReference>
<evidence type="ECO:0000259" key="4">
    <source>
        <dbReference type="Pfam" id="PF06441"/>
    </source>
</evidence>
<dbReference type="AlphaFoldDB" id="A0A061H7G7"/>
<feature type="domain" description="Epoxide hydrolase N-terminal" evidence="4">
    <location>
        <begin position="356"/>
        <end position="488"/>
    </location>
</feature>